<accession>A0A6G8AWL5</accession>
<dbReference type="KEGG" id="vhy:G7082_13200"/>
<protein>
    <submittedName>
        <fullName evidence="1">Uncharacterized protein</fullName>
    </submittedName>
</protein>
<dbReference type="AlphaFoldDB" id="A0A6G8AWL5"/>
<reference evidence="1 2" key="1">
    <citation type="submission" date="2020-03" db="EMBL/GenBank/DDBJ databases">
        <title>Vagococcus sp. nov., isolated from beetles.</title>
        <authorList>
            <person name="Hyun D.-W."/>
            <person name="Bae J.-W."/>
        </authorList>
    </citation>
    <scope>NUCLEOTIDE SEQUENCE [LARGE SCALE GENOMIC DNA]</scope>
    <source>
        <strain evidence="1 2">HDW17B</strain>
    </source>
</reference>
<sequence>MSGENQVTNKEHILFELRSVKSRMNDYDWDYRMNRFQERLDNQRKEISIILKEMREQK</sequence>
<dbReference type="Proteomes" id="UP000501747">
    <property type="component" value="Chromosome"/>
</dbReference>
<name>A0A6G8AWL5_9ENTE</name>
<keyword evidence="2" id="KW-1185">Reference proteome</keyword>
<organism evidence="1 2">
    <name type="scientific">Vagococcus hydrophili</name>
    <dbReference type="NCBI Taxonomy" id="2714947"/>
    <lineage>
        <taxon>Bacteria</taxon>
        <taxon>Bacillati</taxon>
        <taxon>Bacillota</taxon>
        <taxon>Bacilli</taxon>
        <taxon>Lactobacillales</taxon>
        <taxon>Enterococcaceae</taxon>
        <taxon>Vagococcus</taxon>
    </lineage>
</organism>
<gene>
    <name evidence="1" type="ORF">G7082_13200</name>
</gene>
<evidence type="ECO:0000313" key="1">
    <source>
        <dbReference type="EMBL" id="QIL49386.1"/>
    </source>
</evidence>
<dbReference type="EMBL" id="CP049887">
    <property type="protein sequence ID" value="QIL49386.1"/>
    <property type="molecule type" value="Genomic_DNA"/>
</dbReference>
<dbReference type="RefSeq" id="WP_166035643.1">
    <property type="nucleotide sequence ID" value="NZ_CP049887.1"/>
</dbReference>
<evidence type="ECO:0000313" key="2">
    <source>
        <dbReference type="Proteomes" id="UP000501747"/>
    </source>
</evidence>
<proteinExistence type="predicted"/>